<dbReference type="InterPro" id="IPR006600">
    <property type="entry name" value="HTH_CenpB_DNA-bd_dom"/>
</dbReference>
<organism evidence="4 5">
    <name type="scientific">Roridomyces roridus</name>
    <dbReference type="NCBI Taxonomy" id="1738132"/>
    <lineage>
        <taxon>Eukaryota</taxon>
        <taxon>Fungi</taxon>
        <taxon>Dikarya</taxon>
        <taxon>Basidiomycota</taxon>
        <taxon>Agaricomycotina</taxon>
        <taxon>Agaricomycetes</taxon>
        <taxon>Agaricomycetidae</taxon>
        <taxon>Agaricales</taxon>
        <taxon>Marasmiineae</taxon>
        <taxon>Mycenaceae</taxon>
        <taxon>Roridomyces</taxon>
    </lineage>
</organism>
<dbReference type="EMBL" id="JARKIF010000014">
    <property type="protein sequence ID" value="KAJ7623778.1"/>
    <property type="molecule type" value="Genomic_DNA"/>
</dbReference>
<dbReference type="GO" id="GO:0003677">
    <property type="term" value="F:DNA binding"/>
    <property type="evidence" value="ECO:0007669"/>
    <property type="project" value="UniProtKB-KW"/>
</dbReference>
<dbReference type="PANTHER" id="PTHR19303:SF74">
    <property type="entry name" value="POGO TRANSPOSABLE ELEMENT WITH KRAB DOMAIN"/>
    <property type="match status" value="1"/>
</dbReference>
<dbReference type="AlphaFoldDB" id="A0AAD7FKA6"/>
<dbReference type="Proteomes" id="UP001221142">
    <property type="component" value="Unassembled WGS sequence"/>
</dbReference>
<feature type="domain" description="HTH CENPB-type" evidence="3">
    <location>
        <begin position="371"/>
        <end position="436"/>
    </location>
</feature>
<keyword evidence="1" id="KW-0238">DNA-binding</keyword>
<dbReference type="Pfam" id="PF03184">
    <property type="entry name" value="DDE_1"/>
    <property type="match status" value="1"/>
</dbReference>
<evidence type="ECO:0000313" key="4">
    <source>
        <dbReference type="EMBL" id="KAJ7623778.1"/>
    </source>
</evidence>
<evidence type="ECO:0000259" key="3">
    <source>
        <dbReference type="PROSITE" id="PS51253"/>
    </source>
</evidence>
<dbReference type="GO" id="GO:0005634">
    <property type="term" value="C:nucleus"/>
    <property type="evidence" value="ECO:0007669"/>
    <property type="project" value="TreeGrafter"/>
</dbReference>
<reference evidence="4" key="1">
    <citation type="submission" date="2023-03" db="EMBL/GenBank/DDBJ databases">
        <title>Massive genome expansion in bonnet fungi (Mycena s.s.) driven by repeated elements and novel gene families across ecological guilds.</title>
        <authorList>
            <consortium name="Lawrence Berkeley National Laboratory"/>
            <person name="Harder C.B."/>
            <person name="Miyauchi S."/>
            <person name="Viragh M."/>
            <person name="Kuo A."/>
            <person name="Thoen E."/>
            <person name="Andreopoulos B."/>
            <person name="Lu D."/>
            <person name="Skrede I."/>
            <person name="Drula E."/>
            <person name="Henrissat B."/>
            <person name="Morin E."/>
            <person name="Kohler A."/>
            <person name="Barry K."/>
            <person name="LaButti K."/>
            <person name="Morin E."/>
            <person name="Salamov A."/>
            <person name="Lipzen A."/>
            <person name="Mereny Z."/>
            <person name="Hegedus B."/>
            <person name="Baldrian P."/>
            <person name="Stursova M."/>
            <person name="Weitz H."/>
            <person name="Taylor A."/>
            <person name="Grigoriev I.V."/>
            <person name="Nagy L.G."/>
            <person name="Martin F."/>
            <person name="Kauserud H."/>
        </authorList>
    </citation>
    <scope>NUCLEOTIDE SEQUENCE</scope>
    <source>
        <strain evidence="4">9284</strain>
    </source>
</reference>
<gene>
    <name evidence="4" type="ORF">FB45DRAFT_1006077</name>
</gene>
<keyword evidence="5" id="KW-1185">Reference proteome</keyword>
<name>A0AAD7FKA6_9AGAR</name>
<accession>A0AAD7FKA6</accession>
<dbReference type="PROSITE" id="PS51253">
    <property type="entry name" value="HTH_CENPB"/>
    <property type="match status" value="1"/>
</dbReference>
<dbReference type="InterPro" id="IPR050863">
    <property type="entry name" value="CenT-Element_Derived"/>
</dbReference>
<feature type="region of interest" description="Disordered" evidence="2">
    <location>
        <begin position="723"/>
        <end position="783"/>
    </location>
</feature>
<sequence length="783" mass="87340">MDILGLPVDIVSEIFFHYLPEYPLCPPTSGFGSPTLLSHVCRRWRDITLDTPTLWRAILVRPNVAEPAAVPGFLDRLETWFRRSSSCLLSIHLRYWNSMDSGPFAVIFETLVAQRHRWEHLDLWLYTQDFGLIHAVGSDTEMPALRRVRYASPLRDPFHTSWHRPPCLVFSKAPQLRQLELTERWPQCKLAFPWAQLTRFIWLANVSSPAVCDMLRKMRNLVHCQVRLASREEDTLQPLHLAYLETLVVGDGGTNGRVFLDALTLPALRKLDIHGCAPPADPDWHHFKAVEALVGRSKCRLEELSVVDYKGAEVNGVPQSKEGISTSSHLAVNVNDLAQASQTLSEAVGLTEKEATTVWRRAKGKAKPRLHAQSRQQLLTPIQEGVHSEWIKFYRNTGIPLSQQMIRAKVHALCGKTPGSHWVVKFLRWHPDVTLGRPTGLDPQRAYDVPPLKEEILQSDCGRLQRARAFNPANVKVHFELLSKELIHEGRPVPLRNIYNMDEIGIQRGGGRKNSNELFFYSSSDNTRYKIKSDNLELITILECVCADGTAPVAGAGTLFCEAWFDVEWEGDGEIVIANTPNGWTNADLYHSWLTKGFIPAAQAHGNSNFPIFLMQGGHTSHTGVNSVDAAIENNIKIDQMGSHQTHQLQPCDVGGFGPAKILYRKRCDDIVILTGGPMDIGDVVKEWVAIRTQAFTPATIKRAGHQPDYAPSISTSTTLHLPVSYPAVPSPAPDEETPSSSSESPSSPSTSTPPAFTTPSLSYDYPDSDNDEPPSGRQPHQV</sequence>
<dbReference type="PANTHER" id="PTHR19303">
    <property type="entry name" value="TRANSPOSON"/>
    <property type="match status" value="1"/>
</dbReference>
<dbReference type="Gene3D" id="1.20.1280.50">
    <property type="match status" value="1"/>
</dbReference>
<dbReference type="InterPro" id="IPR004875">
    <property type="entry name" value="DDE_SF_endonuclease_dom"/>
</dbReference>
<evidence type="ECO:0000256" key="2">
    <source>
        <dbReference type="SAM" id="MobiDB-lite"/>
    </source>
</evidence>
<dbReference type="Pfam" id="PF03221">
    <property type="entry name" value="HTH_Tnp_Tc5"/>
    <property type="match status" value="1"/>
</dbReference>
<evidence type="ECO:0000256" key="1">
    <source>
        <dbReference type="ARBA" id="ARBA00023125"/>
    </source>
</evidence>
<evidence type="ECO:0000313" key="5">
    <source>
        <dbReference type="Proteomes" id="UP001221142"/>
    </source>
</evidence>
<comment type="caution">
    <text evidence="4">The sequence shown here is derived from an EMBL/GenBank/DDBJ whole genome shotgun (WGS) entry which is preliminary data.</text>
</comment>
<feature type="compositionally biased region" description="Low complexity" evidence="2">
    <location>
        <begin position="739"/>
        <end position="761"/>
    </location>
</feature>
<proteinExistence type="predicted"/>
<protein>
    <recommendedName>
        <fullName evidence="3">HTH CENPB-type domain-containing protein</fullName>
    </recommendedName>
</protein>